<protein>
    <submittedName>
        <fullName evidence="1">Uncharacterized protein</fullName>
    </submittedName>
</protein>
<dbReference type="Proteomes" id="UP000003803">
    <property type="component" value="Unassembled WGS sequence"/>
</dbReference>
<comment type="caution">
    <text evidence="1">The sequence shown here is derived from an EMBL/GenBank/DDBJ whole genome shotgun (WGS) entry which is preliminary data.</text>
</comment>
<dbReference type="AlphaFoldDB" id="B0PGC4"/>
<sequence length="39" mass="4364">MLAACGGGYCSKQNAKKKYTGMIFTYRRQRAGSIEKRSC</sequence>
<evidence type="ECO:0000313" key="2">
    <source>
        <dbReference type="Proteomes" id="UP000003803"/>
    </source>
</evidence>
<keyword evidence="2" id="KW-1185">Reference proteome</keyword>
<dbReference type="HOGENOM" id="CLU_3303762_0_0_9"/>
<name>B0PGC4_9FIRM</name>
<organism evidence="1 2">
    <name type="scientific">Anaerotruncus colihominis DSM 17241</name>
    <dbReference type="NCBI Taxonomy" id="445972"/>
    <lineage>
        <taxon>Bacteria</taxon>
        <taxon>Bacillati</taxon>
        <taxon>Bacillota</taxon>
        <taxon>Clostridia</taxon>
        <taxon>Eubacteriales</taxon>
        <taxon>Oscillospiraceae</taxon>
        <taxon>Anaerotruncus</taxon>
    </lineage>
</organism>
<accession>B0PGC4</accession>
<gene>
    <name evidence="1" type="ORF">ANACOL_03857</name>
</gene>
<proteinExistence type="predicted"/>
<evidence type="ECO:0000313" key="1">
    <source>
        <dbReference type="EMBL" id="EDS09712.1"/>
    </source>
</evidence>
<reference evidence="1" key="1">
    <citation type="submission" date="2007-11" db="EMBL/GenBank/DDBJ databases">
        <authorList>
            <person name="Fulton L."/>
            <person name="Clifton S."/>
            <person name="Fulton B."/>
            <person name="Xu J."/>
            <person name="Minx P."/>
            <person name="Pepin K.H."/>
            <person name="Johnson M."/>
            <person name="Thiruvilangam P."/>
            <person name="Bhonagiri V."/>
            <person name="Nash W.E."/>
            <person name="Mardis E.R."/>
            <person name="Wilson R.K."/>
        </authorList>
    </citation>
    <scope>NUCLEOTIDE SEQUENCE [LARGE SCALE GENOMIC DNA]</scope>
    <source>
        <strain evidence="1">DSM 17241</strain>
    </source>
</reference>
<reference evidence="1" key="2">
    <citation type="submission" date="2013-09" db="EMBL/GenBank/DDBJ databases">
        <title>Draft genome sequence of Anaerotruncus colihominis(DSM 17241).</title>
        <authorList>
            <person name="Sudarsanam P."/>
            <person name="Ley R."/>
            <person name="Guruge J."/>
            <person name="Turnbaugh P.J."/>
            <person name="Mahowald M."/>
            <person name="Liep D."/>
            <person name="Gordon J."/>
        </authorList>
    </citation>
    <scope>NUCLEOTIDE SEQUENCE</scope>
    <source>
        <strain evidence="1">DSM 17241</strain>
    </source>
</reference>
<dbReference type="EMBL" id="ABGD02000027">
    <property type="protein sequence ID" value="EDS09712.1"/>
    <property type="molecule type" value="Genomic_DNA"/>
</dbReference>